<proteinExistence type="predicted"/>
<name>A0A932M0T7_UNCTE</name>
<feature type="domain" description="Cytochrome b561 bacterial/Ni-hydrogenase" evidence="8">
    <location>
        <begin position="14"/>
        <end position="244"/>
    </location>
</feature>
<evidence type="ECO:0000313" key="10">
    <source>
        <dbReference type="Proteomes" id="UP000741360"/>
    </source>
</evidence>
<dbReference type="Pfam" id="PF01292">
    <property type="entry name" value="Ni_hydr_CYTB"/>
    <property type="match status" value="1"/>
</dbReference>
<dbReference type="GO" id="GO:0009055">
    <property type="term" value="F:electron transfer activity"/>
    <property type="evidence" value="ECO:0007669"/>
    <property type="project" value="InterPro"/>
</dbReference>
<keyword evidence="5 7" id="KW-0472">Membrane</keyword>
<comment type="subcellular location">
    <subcellularLocation>
        <location evidence="1">Cell membrane</location>
        <topology evidence="1">Multi-pass membrane protein</topology>
    </subcellularLocation>
</comment>
<dbReference type="GO" id="GO:0022904">
    <property type="term" value="P:respiratory electron transport chain"/>
    <property type="evidence" value="ECO:0007669"/>
    <property type="project" value="InterPro"/>
</dbReference>
<feature type="region of interest" description="Disordered" evidence="6">
    <location>
        <begin position="249"/>
        <end position="286"/>
    </location>
</feature>
<dbReference type="GO" id="GO:0005886">
    <property type="term" value="C:plasma membrane"/>
    <property type="evidence" value="ECO:0007669"/>
    <property type="project" value="UniProtKB-SubCell"/>
</dbReference>
<dbReference type="PANTHER" id="PTHR30485">
    <property type="entry name" value="NI/FE-HYDROGENASE 1 B-TYPE CYTOCHROME SUBUNIT"/>
    <property type="match status" value="1"/>
</dbReference>
<dbReference type="SUPFAM" id="SSF81342">
    <property type="entry name" value="Transmembrane di-heme cytochromes"/>
    <property type="match status" value="1"/>
</dbReference>
<gene>
    <name evidence="9" type="ORF">HYY65_10135</name>
</gene>
<dbReference type="InterPro" id="IPR011577">
    <property type="entry name" value="Cyt_b561_bac/Ni-Hgenase"/>
</dbReference>
<feature type="transmembrane region" description="Helical" evidence="7">
    <location>
        <begin position="211"/>
        <end position="233"/>
    </location>
</feature>
<evidence type="ECO:0000256" key="4">
    <source>
        <dbReference type="ARBA" id="ARBA00022989"/>
    </source>
</evidence>
<keyword evidence="4 7" id="KW-1133">Transmembrane helix</keyword>
<protein>
    <submittedName>
        <fullName evidence="9">Cytochrome b/b6 domain-containing protein</fullName>
    </submittedName>
</protein>
<keyword evidence="2" id="KW-1003">Cell membrane</keyword>
<sequence length="286" mass="32678">MRPGTQKGGRRYEHPLVIRISHWINLFTLAILVLSGLRIYWAYPAFNLNLRVHPSLGYEAPAVINLRPPVSFGLREFSWDTLVPVRFSQGFYDRYTLGRWLAGGLRWHYTFMWLYTATGLLYVFYLAASGQWRGLVLRPPDVRAMGPMLLYYMRLRKQPPPYGKYNPLQKFAYSAIVAAGILSVLTGVALYKPVQAGWLTEFFGGFQYTRLWHFLLVWIFAGFLVVHLIMVALSGWSNFLSIITGWKKQKEDREESVESPDTAETPELLEPQPGAPSSPEVMGGIP</sequence>
<evidence type="ECO:0000256" key="2">
    <source>
        <dbReference type="ARBA" id="ARBA00022475"/>
    </source>
</evidence>
<dbReference type="InterPro" id="IPR016174">
    <property type="entry name" value="Di-haem_cyt_TM"/>
</dbReference>
<evidence type="ECO:0000313" key="9">
    <source>
        <dbReference type="EMBL" id="MBI3015398.1"/>
    </source>
</evidence>
<feature type="transmembrane region" description="Helical" evidence="7">
    <location>
        <begin position="107"/>
        <end position="128"/>
    </location>
</feature>
<comment type="caution">
    <text evidence="9">The sequence shown here is derived from an EMBL/GenBank/DDBJ whole genome shotgun (WGS) entry which is preliminary data.</text>
</comment>
<dbReference type="InterPro" id="IPR051542">
    <property type="entry name" value="Hydrogenase_cytochrome"/>
</dbReference>
<accession>A0A932M0T7</accession>
<evidence type="ECO:0000256" key="1">
    <source>
        <dbReference type="ARBA" id="ARBA00004651"/>
    </source>
</evidence>
<evidence type="ECO:0000256" key="7">
    <source>
        <dbReference type="SAM" id="Phobius"/>
    </source>
</evidence>
<dbReference type="PANTHER" id="PTHR30485:SF1">
    <property type="entry name" value="CYTOCHROME YDHU-RELATED"/>
    <property type="match status" value="1"/>
</dbReference>
<dbReference type="Proteomes" id="UP000741360">
    <property type="component" value="Unassembled WGS sequence"/>
</dbReference>
<dbReference type="Gene3D" id="1.20.950.20">
    <property type="entry name" value="Transmembrane di-heme cytochromes, Chain C"/>
    <property type="match status" value="1"/>
</dbReference>
<dbReference type="EMBL" id="JACPSX010000192">
    <property type="protein sequence ID" value="MBI3015398.1"/>
    <property type="molecule type" value="Genomic_DNA"/>
</dbReference>
<reference evidence="9" key="1">
    <citation type="submission" date="2020-07" db="EMBL/GenBank/DDBJ databases">
        <title>Huge and variable diversity of episymbiotic CPR bacteria and DPANN archaea in groundwater ecosystems.</title>
        <authorList>
            <person name="He C.Y."/>
            <person name="Keren R."/>
            <person name="Whittaker M."/>
            <person name="Farag I.F."/>
            <person name="Doudna J."/>
            <person name="Cate J.H.D."/>
            <person name="Banfield J.F."/>
        </authorList>
    </citation>
    <scope>NUCLEOTIDE SEQUENCE</scope>
    <source>
        <strain evidence="9">NC_groundwater_717_Ag_S-0.2um_59_8</strain>
    </source>
</reference>
<evidence type="ECO:0000256" key="6">
    <source>
        <dbReference type="SAM" id="MobiDB-lite"/>
    </source>
</evidence>
<dbReference type="AlphaFoldDB" id="A0A932M0T7"/>
<evidence type="ECO:0000256" key="5">
    <source>
        <dbReference type="ARBA" id="ARBA00023136"/>
    </source>
</evidence>
<organism evidence="9 10">
    <name type="scientific">Tectimicrobiota bacterium</name>
    <dbReference type="NCBI Taxonomy" id="2528274"/>
    <lineage>
        <taxon>Bacteria</taxon>
        <taxon>Pseudomonadati</taxon>
        <taxon>Nitrospinota/Tectimicrobiota group</taxon>
        <taxon>Candidatus Tectimicrobiota</taxon>
    </lineage>
</organism>
<feature type="transmembrane region" description="Helical" evidence="7">
    <location>
        <begin position="171"/>
        <end position="191"/>
    </location>
</feature>
<keyword evidence="3 7" id="KW-0812">Transmembrane</keyword>
<evidence type="ECO:0000259" key="8">
    <source>
        <dbReference type="Pfam" id="PF01292"/>
    </source>
</evidence>
<dbReference type="GO" id="GO:0020037">
    <property type="term" value="F:heme binding"/>
    <property type="evidence" value="ECO:0007669"/>
    <property type="project" value="TreeGrafter"/>
</dbReference>
<feature type="transmembrane region" description="Helical" evidence="7">
    <location>
        <begin position="20"/>
        <end position="41"/>
    </location>
</feature>
<evidence type="ECO:0000256" key="3">
    <source>
        <dbReference type="ARBA" id="ARBA00022692"/>
    </source>
</evidence>